<dbReference type="RefSeq" id="WP_105192373.1">
    <property type="nucleotide sequence ID" value="NZ_PTQZ01000124.1"/>
</dbReference>
<evidence type="ECO:0000256" key="8">
    <source>
        <dbReference type="SAM" id="Phobius"/>
    </source>
</evidence>
<evidence type="ECO:0000313" key="9">
    <source>
        <dbReference type="EMBL" id="PQA42353.1"/>
    </source>
</evidence>
<dbReference type="OrthoDB" id="9793581at2"/>
<evidence type="ECO:0000256" key="3">
    <source>
        <dbReference type="ARBA" id="ARBA00022475"/>
    </source>
</evidence>
<dbReference type="GO" id="GO:0022857">
    <property type="term" value="F:transmembrane transporter activity"/>
    <property type="evidence" value="ECO:0007669"/>
    <property type="project" value="InterPro"/>
</dbReference>
<dbReference type="Gene3D" id="3.30.420.270">
    <property type="match status" value="1"/>
</dbReference>
<dbReference type="GO" id="GO:0015031">
    <property type="term" value="P:protein transport"/>
    <property type="evidence" value="ECO:0007669"/>
    <property type="project" value="UniProtKB-KW"/>
</dbReference>
<comment type="similarity">
    <text evidence="2 7">Belongs to the ExbD/TolR family.</text>
</comment>
<dbReference type="PANTHER" id="PTHR30558">
    <property type="entry name" value="EXBD MEMBRANE COMPONENT OF PMF-DRIVEN MACROMOLECULE IMPORT SYSTEM"/>
    <property type="match status" value="1"/>
</dbReference>
<keyword evidence="7" id="KW-0653">Protein transport</keyword>
<evidence type="ECO:0000256" key="2">
    <source>
        <dbReference type="ARBA" id="ARBA00005811"/>
    </source>
</evidence>
<evidence type="ECO:0000256" key="5">
    <source>
        <dbReference type="ARBA" id="ARBA00022989"/>
    </source>
</evidence>
<keyword evidence="4 7" id="KW-0812">Transmembrane</keyword>
<evidence type="ECO:0000256" key="7">
    <source>
        <dbReference type="RuleBase" id="RU003879"/>
    </source>
</evidence>
<sequence>MKFKRPAQDPLEINLLPLIDCLLFLIVFFLLTTTFAKTGKLQVQLPQADGTAAAAKAKPLEVAVDARGHYAVNGQVLAAATPEALRAAIVAAAGDSRDQQFVISADGKAPHQSVVTAMDLAGQLGFRNLGIGTQNASTPTTP</sequence>
<proteinExistence type="inferred from homology"/>
<organism evidence="9 10">
    <name type="scientific">Amnimonas aquatica</name>
    <dbReference type="NCBI Taxonomy" id="2094561"/>
    <lineage>
        <taxon>Bacteria</taxon>
        <taxon>Pseudomonadati</taxon>
        <taxon>Pseudomonadota</taxon>
        <taxon>Gammaproteobacteria</taxon>
        <taxon>Moraxellales</taxon>
        <taxon>Moraxellaceae</taxon>
        <taxon>Amnimonas</taxon>
    </lineage>
</organism>
<gene>
    <name evidence="9" type="ORF">C5O18_06030</name>
</gene>
<accession>A0A2P6AS83</accession>
<evidence type="ECO:0000256" key="1">
    <source>
        <dbReference type="ARBA" id="ARBA00004162"/>
    </source>
</evidence>
<evidence type="ECO:0000256" key="4">
    <source>
        <dbReference type="ARBA" id="ARBA00022692"/>
    </source>
</evidence>
<dbReference type="GO" id="GO:0005886">
    <property type="term" value="C:plasma membrane"/>
    <property type="evidence" value="ECO:0007669"/>
    <property type="project" value="UniProtKB-SubCell"/>
</dbReference>
<dbReference type="Pfam" id="PF02472">
    <property type="entry name" value="ExbD"/>
    <property type="match status" value="1"/>
</dbReference>
<dbReference type="InterPro" id="IPR003400">
    <property type="entry name" value="ExbD"/>
</dbReference>
<comment type="subcellular location">
    <subcellularLocation>
        <location evidence="1">Cell membrane</location>
        <topology evidence="1">Single-pass membrane protein</topology>
    </subcellularLocation>
    <subcellularLocation>
        <location evidence="7">Cell membrane</location>
        <topology evidence="7">Single-pass type II membrane protein</topology>
    </subcellularLocation>
</comment>
<reference evidence="10" key="1">
    <citation type="submission" date="2018-02" db="EMBL/GenBank/DDBJ databases">
        <title>Genome sequencing of Solimonas sp. HR-BB.</title>
        <authorList>
            <person name="Lee Y."/>
            <person name="Jeon C.O."/>
        </authorList>
    </citation>
    <scope>NUCLEOTIDE SEQUENCE [LARGE SCALE GENOMIC DNA]</scope>
    <source>
        <strain evidence="10">HR-E</strain>
    </source>
</reference>
<name>A0A2P6AS83_9GAMM</name>
<keyword evidence="6 8" id="KW-0472">Membrane</keyword>
<keyword evidence="10" id="KW-1185">Reference proteome</keyword>
<dbReference type="Proteomes" id="UP000243900">
    <property type="component" value="Unassembled WGS sequence"/>
</dbReference>
<keyword evidence="3" id="KW-1003">Cell membrane</keyword>
<evidence type="ECO:0000256" key="6">
    <source>
        <dbReference type="ARBA" id="ARBA00023136"/>
    </source>
</evidence>
<dbReference type="PANTHER" id="PTHR30558:SF3">
    <property type="entry name" value="BIOPOLYMER TRANSPORT PROTEIN EXBD-RELATED"/>
    <property type="match status" value="1"/>
</dbReference>
<feature type="transmembrane region" description="Helical" evidence="8">
    <location>
        <begin position="15"/>
        <end position="36"/>
    </location>
</feature>
<dbReference type="AlphaFoldDB" id="A0A2P6AS83"/>
<keyword evidence="5 8" id="KW-1133">Transmembrane helix</keyword>
<dbReference type="EMBL" id="PTQZ01000124">
    <property type="protein sequence ID" value="PQA42353.1"/>
    <property type="molecule type" value="Genomic_DNA"/>
</dbReference>
<comment type="caution">
    <text evidence="9">The sequence shown here is derived from an EMBL/GenBank/DDBJ whole genome shotgun (WGS) entry which is preliminary data.</text>
</comment>
<protein>
    <submittedName>
        <fullName evidence="9">Biopolymer transporter ExbD</fullName>
    </submittedName>
</protein>
<evidence type="ECO:0000313" key="10">
    <source>
        <dbReference type="Proteomes" id="UP000243900"/>
    </source>
</evidence>
<keyword evidence="7" id="KW-0813">Transport</keyword>